<dbReference type="Gene3D" id="3.10.620.30">
    <property type="match status" value="1"/>
</dbReference>
<dbReference type="Gene3D" id="2.20.25.10">
    <property type="match status" value="1"/>
</dbReference>
<dbReference type="SUPFAM" id="SSF54001">
    <property type="entry name" value="Cysteine proteinases"/>
    <property type="match status" value="1"/>
</dbReference>
<feature type="compositionally biased region" description="Polar residues" evidence="1">
    <location>
        <begin position="241"/>
        <end position="251"/>
    </location>
</feature>
<dbReference type="Proteomes" id="UP001153069">
    <property type="component" value="Unassembled WGS sequence"/>
</dbReference>
<accession>A0A9N8ER66</accession>
<proteinExistence type="predicted"/>
<name>A0A9N8ER66_9STRA</name>
<dbReference type="SMART" id="SM00460">
    <property type="entry name" value="TGc"/>
    <property type="match status" value="1"/>
</dbReference>
<evidence type="ECO:0000256" key="1">
    <source>
        <dbReference type="SAM" id="MobiDB-lite"/>
    </source>
</evidence>
<gene>
    <name evidence="3" type="ORF">SEMRO_1655_G288990.1</name>
</gene>
<comment type="caution">
    <text evidence="3">The sequence shown here is derived from an EMBL/GenBank/DDBJ whole genome shotgun (WGS) entry which is preliminary data.</text>
</comment>
<dbReference type="AlphaFoldDB" id="A0A9N8ER66"/>
<evidence type="ECO:0000259" key="2">
    <source>
        <dbReference type="SMART" id="SM00460"/>
    </source>
</evidence>
<evidence type="ECO:0000313" key="4">
    <source>
        <dbReference type="Proteomes" id="UP001153069"/>
    </source>
</evidence>
<dbReference type="Pfam" id="PF01841">
    <property type="entry name" value="Transglut_core"/>
    <property type="match status" value="1"/>
</dbReference>
<protein>
    <submittedName>
        <fullName evidence="3">(N-acetyl-beta-glucosaminyl)asparagine amidase</fullName>
    </submittedName>
</protein>
<sequence>MASSSSSTSTSNSNGSKSKYEAKLRYNVDRFAKILSDEPQDSSLVQWLQESYGVDKTNQLAQLSSLSPSSVQEQKTLLRDFLEWFRTQFPYYRDTCNHCGAKGCQFRGNHPPTLDEQTPSPNTTTTTATIIIDTTEVSYCPHCQQLTRFPRYLSAMEIVKRQRGRCSEYSLLLYRILVGVLGLPARWIVDWANHVWAEVWIHEKWVHLDPCEASVDQPLLYQGWGKKQTYIVAFQQRGPDPSSSSSVTNGNKKNDTAHCPSSVVDVTKDYTSDSWETIQERRAQDGVTQEEIAAALDRANADLQQMTPSDIIATYSTSRTN</sequence>
<keyword evidence="4" id="KW-1185">Reference proteome</keyword>
<feature type="region of interest" description="Disordered" evidence="1">
    <location>
        <begin position="237"/>
        <end position="261"/>
    </location>
</feature>
<reference evidence="3" key="1">
    <citation type="submission" date="2020-06" db="EMBL/GenBank/DDBJ databases">
        <authorList>
            <consortium name="Plant Systems Biology data submission"/>
        </authorList>
    </citation>
    <scope>NUCLEOTIDE SEQUENCE</scope>
    <source>
        <strain evidence="3">D6</strain>
    </source>
</reference>
<dbReference type="EMBL" id="CAICTM010001653">
    <property type="protein sequence ID" value="CAB9525288.1"/>
    <property type="molecule type" value="Genomic_DNA"/>
</dbReference>
<dbReference type="InterPro" id="IPR002931">
    <property type="entry name" value="Transglutaminase-like"/>
</dbReference>
<dbReference type="OrthoDB" id="409136at2759"/>
<organism evidence="3 4">
    <name type="scientific">Seminavis robusta</name>
    <dbReference type="NCBI Taxonomy" id="568900"/>
    <lineage>
        <taxon>Eukaryota</taxon>
        <taxon>Sar</taxon>
        <taxon>Stramenopiles</taxon>
        <taxon>Ochrophyta</taxon>
        <taxon>Bacillariophyta</taxon>
        <taxon>Bacillariophyceae</taxon>
        <taxon>Bacillariophycidae</taxon>
        <taxon>Naviculales</taxon>
        <taxon>Naviculaceae</taxon>
        <taxon>Seminavis</taxon>
    </lineage>
</organism>
<feature type="domain" description="Transglutaminase-like" evidence="2">
    <location>
        <begin position="158"/>
        <end position="212"/>
    </location>
</feature>
<evidence type="ECO:0000313" key="3">
    <source>
        <dbReference type="EMBL" id="CAB9525288.1"/>
    </source>
</evidence>
<dbReference type="InterPro" id="IPR038765">
    <property type="entry name" value="Papain-like_cys_pep_sf"/>
</dbReference>